<dbReference type="EMBL" id="CAJGYO010000009">
    <property type="protein sequence ID" value="CAD6252696.1"/>
    <property type="molecule type" value="Genomic_DNA"/>
</dbReference>
<dbReference type="PRINTS" id="PR00080">
    <property type="entry name" value="SDRFAMILY"/>
</dbReference>
<dbReference type="InterPro" id="IPR036291">
    <property type="entry name" value="NAD(P)-bd_dom_sf"/>
</dbReference>
<keyword evidence="1" id="KW-0521">NADP</keyword>
<evidence type="ECO:0000259" key="3">
    <source>
        <dbReference type="SMART" id="SM00822"/>
    </source>
</evidence>
<keyword evidence="5" id="KW-1185">Reference proteome</keyword>
<dbReference type="GO" id="GO:0016491">
    <property type="term" value="F:oxidoreductase activity"/>
    <property type="evidence" value="ECO:0007669"/>
    <property type="project" value="UniProtKB-KW"/>
</dbReference>
<reference evidence="4" key="1">
    <citation type="submission" date="2020-10" db="EMBL/GenBank/DDBJ databases">
        <authorList>
            <person name="Han B."/>
            <person name="Lu T."/>
            <person name="Zhao Q."/>
            <person name="Huang X."/>
            <person name="Zhao Y."/>
        </authorList>
    </citation>
    <scope>NUCLEOTIDE SEQUENCE</scope>
</reference>
<dbReference type="Proteomes" id="UP000604825">
    <property type="component" value="Unassembled WGS sequence"/>
</dbReference>
<dbReference type="PANTHER" id="PTHR42898:SF97">
    <property type="entry name" value="TROPINONE REDUCTASE-LIKE PROTEIN"/>
    <property type="match status" value="1"/>
</dbReference>
<dbReference type="InterPro" id="IPR057326">
    <property type="entry name" value="KR_dom"/>
</dbReference>
<dbReference type="AlphaFoldDB" id="A0A811Q1A5"/>
<dbReference type="SMART" id="SM00822">
    <property type="entry name" value="PKS_KR"/>
    <property type="match status" value="1"/>
</dbReference>
<feature type="domain" description="Ketoreductase" evidence="3">
    <location>
        <begin position="18"/>
        <end position="207"/>
    </location>
</feature>
<dbReference type="Pfam" id="PF13561">
    <property type="entry name" value="adh_short_C2"/>
    <property type="match status" value="1"/>
</dbReference>
<organism evidence="4 5">
    <name type="scientific">Miscanthus lutarioriparius</name>
    <dbReference type="NCBI Taxonomy" id="422564"/>
    <lineage>
        <taxon>Eukaryota</taxon>
        <taxon>Viridiplantae</taxon>
        <taxon>Streptophyta</taxon>
        <taxon>Embryophyta</taxon>
        <taxon>Tracheophyta</taxon>
        <taxon>Spermatophyta</taxon>
        <taxon>Magnoliopsida</taxon>
        <taxon>Liliopsida</taxon>
        <taxon>Poales</taxon>
        <taxon>Poaceae</taxon>
        <taxon>PACMAD clade</taxon>
        <taxon>Panicoideae</taxon>
        <taxon>Andropogonodae</taxon>
        <taxon>Andropogoneae</taxon>
        <taxon>Saccharinae</taxon>
        <taxon>Miscanthus</taxon>
    </lineage>
</organism>
<dbReference type="PANTHER" id="PTHR42898">
    <property type="entry name" value="TROPINONE REDUCTASE"/>
    <property type="match status" value="1"/>
</dbReference>
<dbReference type="PROSITE" id="PS00061">
    <property type="entry name" value="ADH_SHORT"/>
    <property type="match status" value="1"/>
</dbReference>
<dbReference type="InterPro" id="IPR002347">
    <property type="entry name" value="SDR_fam"/>
</dbReference>
<protein>
    <recommendedName>
        <fullName evidence="3">Ketoreductase domain-containing protein</fullName>
    </recommendedName>
</protein>
<evidence type="ECO:0000313" key="5">
    <source>
        <dbReference type="Proteomes" id="UP000604825"/>
    </source>
</evidence>
<dbReference type="InterPro" id="IPR020904">
    <property type="entry name" value="Sc_DH/Rdtase_CS"/>
</dbReference>
<dbReference type="Gene3D" id="3.40.50.720">
    <property type="entry name" value="NAD(P)-binding Rossmann-like Domain"/>
    <property type="match status" value="1"/>
</dbReference>
<sequence length="264" mass="27814">MAAAGGNSRGERWSLEGATALVTGGSKGIGHAIVEELAGFGVRVHTCSRSAADLEACRRRWSEKGLLVTVSACDLAVRADRERLMETVKATFDGKLDILVNNAAQLFPKPVAQCTAEDFSRCMAINLESCFHLCQLAHPLLLNASLAGGGSVVNVSSIGSLLAYPDITLYGTAKAGINQLTRSLAAEWASDKIRVNCVAPGVIMTDMAKEAPPEAIEQSLTRTPMRRAGEPVEVASMVSFLCMPAASYVTGQVICVDGGWTISA</sequence>
<name>A0A811Q1A5_9POAL</name>
<evidence type="ECO:0000256" key="2">
    <source>
        <dbReference type="ARBA" id="ARBA00023002"/>
    </source>
</evidence>
<proteinExistence type="predicted"/>
<dbReference type="OrthoDB" id="417891at2759"/>
<dbReference type="InterPro" id="IPR045000">
    <property type="entry name" value="TR"/>
</dbReference>
<keyword evidence="2" id="KW-0560">Oxidoreductase</keyword>
<accession>A0A811Q1A5</accession>
<dbReference type="FunFam" id="3.40.50.720:FF:000084">
    <property type="entry name" value="Short-chain dehydrogenase reductase"/>
    <property type="match status" value="1"/>
</dbReference>
<evidence type="ECO:0000313" key="4">
    <source>
        <dbReference type="EMBL" id="CAD6252696.1"/>
    </source>
</evidence>
<dbReference type="PRINTS" id="PR00081">
    <property type="entry name" value="GDHRDH"/>
</dbReference>
<gene>
    <name evidence="4" type="ORF">NCGR_LOCUS36344</name>
</gene>
<dbReference type="SUPFAM" id="SSF51735">
    <property type="entry name" value="NAD(P)-binding Rossmann-fold domains"/>
    <property type="match status" value="1"/>
</dbReference>
<comment type="caution">
    <text evidence="4">The sequence shown here is derived from an EMBL/GenBank/DDBJ whole genome shotgun (WGS) entry which is preliminary data.</text>
</comment>
<evidence type="ECO:0000256" key="1">
    <source>
        <dbReference type="ARBA" id="ARBA00022857"/>
    </source>
</evidence>